<protein>
    <recommendedName>
        <fullName evidence="9">PQ-loop repeat-containing protein 1</fullName>
    </recommendedName>
</protein>
<feature type="transmembrane region" description="Helical" evidence="6">
    <location>
        <begin position="75"/>
        <end position="95"/>
    </location>
</feature>
<dbReference type="GO" id="GO:0005829">
    <property type="term" value="C:cytosol"/>
    <property type="evidence" value="ECO:0007669"/>
    <property type="project" value="GOC"/>
</dbReference>
<dbReference type="AlphaFoldDB" id="A0A9P1MV88"/>
<dbReference type="GO" id="GO:0005802">
    <property type="term" value="C:trans-Golgi network"/>
    <property type="evidence" value="ECO:0007669"/>
    <property type="project" value="TreeGrafter"/>
</dbReference>
<comment type="subcellular location">
    <subcellularLocation>
        <location evidence="1">Membrane</location>
        <topology evidence="1">Multi-pass membrane protein</topology>
    </subcellularLocation>
</comment>
<accession>A0A9P1MV88</accession>
<dbReference type="OrthoDB" id="292213at2759"/>
<dbReference type="Proteomes" id="UP001152747">
    <property type="component" value="Unassembled WGS sequence"/>
</dbReference>
<dbReference type="FunFam" id="1.20.1280.290:FF:000005">
    <property type="entry name" value="PQ-loop repeat-containing protein 1"/>
    <property type="match status" value="1"/>
</dbReference>
<keyword evidence="8" id="KW-1185">Reference proteome</keyword>
<dbReference type="GO" id="GO:0042147">
    <property type="term" value="P:retrograde transport, endosome to Golgi"/>
    <property type="evidence" value="ECO:0007669"/>
    <property type="project" value="TreeGrafter"/>
</dbReference>
<name>A0A9P1MV88_9PELO</name>
<dbReference type="GO" id="GO:0016020">
    <property type="term" value="C:membrane"/>
    <property type="evidence" value="ECO:0007669"/>
    <property type="project" value="UniProtKB-SubCell"/>
</dbReference>
<reference evidence="7" key="1">
    <citation type="submission" date="2022-11" db="EMBL/GenBank/DDBJ databases">
        <authorList>
            <person name="Kikuchi T."/>
        </authorList>
    </citation>
    <scope>NUCLEOTIDE SEQUENCE</scope>
    <source>
        <strain evidence="7">PS1010</strain>
    </source>
</reference>
<dbReference type="InterPro" id="IPR006603">
    <property type="entry name" value="PQ-loop_rpt"/>
</dbReference>
<dbReference type="Gene3D" id="1.20.1280.290">
    <property type="match status" value="1"/>
</dbReference>
<dbReference type="SMART" id="SM00679">
    <property type="entry name" value="CTNS"/>
    <property type="match status" value="1"/>
</dbReference>
<dbReference type="PANTHER" id="PTHR14856">
    <property type="entry name" value="PQ-LOOP REPEAT-CONTAINING PROTEIN 1-LIKE PROTEIN"/>
    <property type="match status" value="1"/>
</dbReference>
<evidence type="ECO:0000256" key="3">
    <source>
        <dbReference type="ARBA" id="ARBA00022989"/>
    </source>
</evidence>
<organism evidence="7 8">
    <name type="scientific">Caenorhabditis angaria</name>
    <dbReference type="NCBI Taxonomy" id="860376"/>
    <lineage>
        <taxon>Eukaryota</taxon>
        <taxon>Metazoa</taxon>
        <taxon>Ecdysozoa</taxon>
        <taxon>Nematoda</taxon>
        <taxon>Chromadorea</taxon>
        <taxon>Rhabditida</taxon>
        <taxon>Rhabditina</taxon>
        <taxon>Rhabditomorpha</taxon>
        <taxon>Rhabditoidea</taxon>
        <taxon>Rhabditidae</taxon>
        <taxon>Peloderinae</taxon>
        <taxon>Caenorhabditis</taxon>
    </lineage>
</organism>
<evidence type="ECO:0000256" key="4">
    <source>
        <dbReference type="ARBA" id="ARBA00023136"/>
    </source>
</evidence>
<dbReference type="PANTHER" id="PTHR14856:SF9">
    <property type="entry name" value="PQ-LOOP REPEAT-CONTAINING PROTEIN 1"/>
    <property type="match status" value="1"/>
</dbReference>
<gene>
    <name evidence="7" type="ORF">CAMP_LOCUS794</name>
</gene>
<evidence type="ECO:0000256" key="1">
    <source>
        <dbReference type="ARBA" id="ARBA00004141"/>
    </source>
</evidence>
<dbReference type="Pfam" id="PF04193">
    <property type="entry name" value="PQ-loop"/>
    <property type="match status" value="1"/>
</dbReference>
<keyword evidence="2 6" id="KW-0812">Transmembrane</keyword>
<evidence type="ECO:0008006" key="9">
    <source>
        <dbReference type="Google" id="ProtNLM"/>
    </source>
</evidence>
<keyword evidence="4 6" id="KW-0472">Membrane</keyword>
<feature type="region of interest" description="Disordered" evidence="5">
    <location>
        <begin position="134"/>
        <end position="156"/>
    </location>
</feature>
<dbReference type="EMBL" id="CANHGI010000001">
    <property type="protein sequence ID" value="CAI5438157.1"/>
    <property type="molecule type" value="Genomic_DNA"/>
</dbReference>
<dbReference type="GO" id="GO:0005768">
    <property type="term" value="C:endosome"/>
    <property type="evidence" value="ECO:0007669"/>
    <property type="project" value="TreeGrafter"/>
</dbReference>
<evidence type="ECO:0000256" key="6">
    <source>
        <dbReference type="SAM" id="Phobius"/>
    </source>
</evidence>
<sequence>MFEGDFKAFWAWHDLGSFLTALGIFTVFWSVVTYFMINNSYYVEGIGLVALLTEATLGLPQLVRNFQRKSTTGMSIPMVLAWLAGDLAKTAYFVAKSSPKQFWLCAIIQITIDCLILGQVFAYRKNTNAELPFSNSGSPDDAGGITNESNVETDVD</sequence>
<dbReference type="GO" id="GO:0045332">
    <property type="term" value="P:phospholipid translocation"/>
    <property type="evidence" value="ECO:0007669"/>
    <property type="project" value="TreeGrafter"/>
</dbReference>
<keyword evidence="3 6" id="KW-1133">Transmembrane helix</keyword>
<evidence type="ECO:0000313" key="7">
    <source>
        <dbReference type="EMBL" id="CAI5438157.1"/>
    </source>
</evidence>
<feature type="transmembrane region" description="Helical" evidence="6">
    <location>
        <begin position="101"/>
        <end position="123"/>
    </location>
</feature>
<feature type="transmembrane region" description="Helical" evidence="6">
    <location>
        <begin position="12"/>
        <end position="35"/>
    </location>
</feature>
<proteinExistence type="predicted"/>
<evidence type="ECO:0000313" key="8">
    <source>
        <dbReference type="Proteomes" id="UP001152747"/>
    </source>
</evidence>
<comment type="caution">
    <text evidence="7">The sequence shown here is derived from an EMBL/GenBank/DDBJ whole genome shotgun (WGS) entry which is preliminary data.</text>
</comment>
<evidence type="ECO:0000256" key="5">
    <source>
        <dbReference type="SAM" id="MobiDB-lite"/>
    </source>
</evidence>
<feature type="transmembrane region" description="Helical" evidence="6">
    <location>
        <begin position="41"/>
        <end position="63"/>
    </location>
</feature>
<dbReference type="InterPro" id="IPR052241">
    <property type="entry name" value="SLC66/Scramblase_ANY1"/>
</dbReference>
<evidence type="ECO:0000256" key="2">
    <source>
        <dbReference type="ARBA" id="ARBA00022692"/>
    </source>
</evidence>